<dbReference type="EMBL" id="JNBS01003202">
    <property type="protein sequence ID" value="OQR88468.1"/>
    <property type="molecule type" value="Genomic_DNA"/>
</dbReference>
<dbReference type="Proteomes" id="UP000243217">
    <property type="component" value="Unassembled WGS sequence"/>
</dbReference>
<protein>
    <recommendedName>
        <fullName evidence="3">Crinkler (CRN) family protein</fullName>
    </recommendedName>
</protein>
<evidence type="ECO:0008006" key="3">
    <source>
        <dbReference type="Google" id="ProtNLM"/>
    </source>
</evidence>
<dbReference type="AlphaFoldDB" id="A0A1V9YRU3"/>
<proteinExistence type="predicted"/>
<keyword evidence="2" id="KW-1185">Reference proteome</keyword>
<evidence type="ECO:0000313" key="1">
    <source>
        <dbReference type="EMBL" id="OQR88468.1"/>
    </source>
</evidence>
<evidence type="ECO:0000313" key="2">
    <source>
        <dbReference type="Proteomes" id="UP000243217"/>
    </source>
</evidence>
<gene>
    <name evidence="1" type="ORF">THRCLA_22858</name>
</gene>
<name>A0A1V9YRU3_9STRA</name>
<reference evidence="1 2" key="1">
    <citation type="journal article" date="2014" name="Genome Biol. Evol.">
        <title>The secreted proteins of Achlya hypogyna and Thraustotheca clavata identify the ancestral oomycete secretome and reveal gene acquisitions by horizontal gene transfer.</title>
        <authorList>
            <person name="Misner I."/>
            <person name="Blouin N."/>
            <person name="Leonard G."/>
            <person name="Richards T.A."/>
            <person name="Lane C.E."/>
        </authorList>
    </citation>
    <scope>NUCLEOTIDE SEQUENCE [LARGE SCALE GENOMIC DNA]</scope>
    <source>
        <strain evidence="1 2">ATCC 34112</strain>
    </source>
</reference>
<accession>A0A1V9YRU3</accession>
<organism evidence="1 2">
    <name type="scientific">Thraustotheca clavata</name>
    <dbReference type="NCBI Taxonomy" id="74557"/>
    <lineage>
        <taxon>Eukaryota</taxon>
        <taxon>Sar</taxon>
        <taxon>Stramenopiles</taxon>
        <taxon>Oomycota</taxon>
        <taxon>Saprolegniomycetes</taxon>
        <taxon>Saprolegniales</taxon>
        <taxon>Achlyaceae</taxon>
        <taxon>Thraustotheca</taxon>
    </lineage>
</organism>
<comment type="caution">
    <text evidence="1">The sequence shown here is derived from an EMBL/GenBank/DDBJ whole genome shotgun (WGS) entry which is preliminary data.</text>
</comment>
<sequence length="435" mass="50670">MQPPYKFTYEWRLFEWNDHDCGHVIDSTQINDIVHFTGCKFHLRAKKFCIEFESGKVVKKILFLMGTPGVDMSSIVALICFYFAIHYNRPVLWHRKRQNKLETTKQYINAVLVLDVLTKLVASTGNYHQSSSTFHLVQGPYIVSWWGRYDVKNFGVKYMQLDESEIDARLYVSNGNVSDFVNDNARDIVNTALKYIEIPQDGRYLLQKKFGYHEVLDRIIMVGVKNRDNWDGFKYPQYFCMTSKLALQHLPTIMYFIDFMSAAQKMDDNSLKSNAFEFVNYNIFECNTGIVESLVLGSINFKELLTIQWQGQIQNECVLSMEQLASIPTMIDYWIPGTSLSDTIDTVAKSKDMGGKEKFCFIQLTKDNTHKFKSEIFWVFVQPFLRIELHVCYMAIIADKEKVSKFQLNHVHTMKEEVAKCIPFYVGYCTNIKTI</sequence>